<comment type="subcellular location">
    <subcellularLocation>
        <location evidence="4">Membrane</location>
        <topology evidence="4">Multi-pass membrane protein</topology>
    </subcellularLocation>
</comment>
<dbReference type="OrthoDB" id="3558022at2759"/>
<dbReference type="InParanoid" id="A0A0C3E019"/>
<evidence type="ECO:0000256" key="2">
    <source>
        <dbReference type="ARBA" id="ARBA00022989"/>
    </source>
</evidence>
<organism evidence="5 6">
    <name type="scientific">Oidiodendron maius (strain Zn)</name>
    <dbReference type="NCBI Taxonomy" id="913774"/>
    <lineage>
        <taxon>Eukaryota</taxon>
        <taxon>Fungi</taxon>
        <taxon>Dikarya</taxon>
        <taxon>Ascomycota</taxon>
        <taxon>Pezizomycotina</taxon>
        <taxon>Leotiomycetes</taxon>
        <taxon>Leotiomycetes incertae sedis</taxon>
        <taxon>Myxotrichaceae</taxon>
        <taxon>Oidiodendron</taxon>
    </lineage>
</organism>
<dbReference type="EMBL" id="KN832870">
    <property type="protein sequence ID" value="KIN07648.1"/>
    <property type="molecule type" value="Genomic_DNA"/>
</dbReference>
<keyword evidence="3 4" id="KW-0472">Membrane</keyword>
<sequence length="170" mass="19035">MALLHQGVMSPLEQAPSAPATTEVRSSLFSQRSRRQLGLFFAGAGFFAVSSLITRRSLVRRYQATIPKFYQPSNRPGFQFNGAMEAFEALNIATINVLSLGMMTVGGLLYAFDISSVEDLRRNVQKSLGVDGIRTDQEAEEEIEELFNSILDRKLRKEKRGKETKGKEEK</sequence>
<comment type="similarity">
    <text evidence="4">Belongs to the AIM11 family.</text>
</comment>
<proteinExistence type="inferred from homology"/>
<reference evidence="5 6" key="1">
    <citation type="submission" date="2014-04" db="EMBL/GenBank/DDBJ databases">
        <authorList>
            <consortium name="DOE Joint Genome Institute"/>
            <person name="Kuo A."/>
            <person name="Martino E."/>
            <person name="Perotto S."/>
            <person name="Kohler A."/>
            <person name="Nagy L.G."/>
            <person name="Floudas D."/>
            <person name="Copeland A."/>
            <person name="Barry K.W."/>
            <person name="Cichocki N."/>
            <person name="Veneault-Fourrey C."/>
            <person name="LaButti K."/>
            <person name="Lindquist E.A."/>
            <person name="Lipzen A."/>
            <person name="Lundell T."/>
            <person name="Morin E."/>
            <person name="Murat C."/>
            <person name="Sun H."/>
            <person name="Tunlid A."/>
            <person name="Henrissat B."/>
            <person name="Grigoriev I.V."/>
            <person name="Hibbett D.S."/>
            <person name="Martin F."/>
            <person name="Nordberg H.P."/>
            <person name="Cantor M.N."/>
            <person name="Hua S.X."/>
        </authorList>
    </citation>
    <scope>NUCLEOTIDE SEQUENCE [LARGE SCALE GENOMIC DNA]</scope>
    <source>
        <strain evidence="5 6">Zn</strain>
    </source>
</reference>
<evidence type="ECO:0000313" key="5">
    <source>
        <dbReference type="EMBL" id="KIN07648.1"/>
    </source>
</evidence>
<name>A0A0C3E019_OIDMZ</name>
<gene>
    <name evidence="4" type="primary">AIM11</name>
    <name evidence="5" type="ORF">OIDMADRAFT_16245</name>
</gene>
<keyword evidence="1 4" id="KW-0812">Transmembrane</keyword>
<dbReference type="GO" id="GO:0005739">
    <property type="term" value="C:mitochondrion"/>
    <property type="evidence" value="ECO:0007669"/>
    <property type="project" value="TreeGrafter"/>
</dbReference>
<feature type="transmembrane region" description="Helical" evidence="4">
    <location>
        <begin position="37"/>
        <end position="54"/>
    </location>
</feature>
<dbReference type="Proteomes" id="UP000054321">
    <property type="component" value="Unassembled WGS sequence"/>
</dbReference>
<accession>A0A0C3E019</accession>
<dbReference type="InterPro" id="IPR038814">
    <property type="entry name" value="AIM11"/>
</dbReference>
<dbReference type="AlphaFoldDB" id="A0A0C3E019"/>
<dbReference type="PANTHER" id="PTHR39136:SF1">
    <property type="entry name" value="ALTERED INHERITANCE OF MITOCHONDRIA PROTEIN 11"/>
    <property type="match status" value="1"/>
</dbReference>
<dbReference type="HOGENOM" id="CLU_084856_2_1_1"/>
<dbReference type="PANTHER" id="PTHR39136">
    <property type="entry name" value="ALTERED INHERITANCE OF MITOCHONDRIA PROTEIN 11"/>
    <property type="match status" value="1"/>
</dbReference>
<dbReference type="STRING" id="913774.A0A0C3E019"/>
<reference evidence="6" key="2">
    <citation type="submission" date="2015-01" db="EMBL/GenBank/DDBJ databases">
        <title>Evolutionary Origins and Diversification of the Mycorrhizal Mutualists.</title>
        <authorList>
            <consortium name="DOE Joint Genome Institute"/>
            <consortium name="Mycorrhizal Genomics Consortium"/>
            <person name="Kohler A."/>
            <person name="Kuo A."/>
            <person name="Nagy L.G."/>
            <person name="Floudas D."/>
            <person name="Copeland A."/>
            <person name="Barry K.W."/>
            <person name="Cichocki N."/>
            <person name="Veneault-Fourrey C."/>
            <person name="LaButti K."/>
            <person name="Lindquist E.A."/>
            <person name="Lipzen A."/>
            <person name="Lundell T."/>
            <person name="Morin E."/>
            <person name="Murat C."/>
            <person name="Riley R."/>
            <person name="Ohm R."/>
            <person name="Sun H."/>
            <person name="Tunlid A."/>
            <person name="Henrissat B."/>
            <person name="Grigoriev I.V."/>
            <person name="Hibbett D.S."/>
            <person name="Martin F."/>
        </authorList>
    </citation>
    <scope>NUCLEOTIDE SEQUENCE [LARGE SCALE GENOMIC DNA]</scope>
    <source>
        <strain evidence="6">Zn</strain>
    </source>
</reference>
<feature type="transmembrane region" description="Helical" evidence="4">
    <location>
        <begin position="89"/>
        <end position="112"/>
    </location>
</feature>
<protein>
    <recommendedName>
        <fullName evidence="4">Altered inheritance of mitochondria protein 11</fullName>
    </recommendedName>
</protein>
<evidence type="ECO:0000256" key="3">
    <source>
        <dbReference type="ARBA" id="ARBA00023136"/>
    </source>
</evidence>
<dbReference type="GO" id="GO:0016020">
    <property type="term" value="C:membrane"/>
    <property type="evidence" value="ECO:0007669"/>
    <property type="project" value="UniProtKB-SubCell"/>
</dbReference>
<evidence type="ECO:0000256" key="1">
    <source>
        <dbReference type="ARBA" id="ARBA00022692"/>
    </source>
</evidence>
<keyword evidence="2 4" id="KW-1133">Transmembrane helix</keyword>
<keyword evidence="6" id="KW-1185">Reference proteome</keyword>
<evidence type="ECO:0000256" key="4">
    <source>
        <dbReference type="RuleBase" id="RU367098"/>
    </source>
</evidence>
<evidence type="ECO:0000313" key="6">
    <source>
        <dbReference type="Proteomes" id="UP000054321"/>
    </source>
</evidence>